<dbReference type="OMA" id="PLHICAP"/>
<accession>A0A1J1H996</accession>
<dbReference type="AlphaFoldDB" id="A0A1J1H996"/>
<keyword evidence="2" id="KW-1185">Reference proteome</keyword>
<dbReference type="GeneID" id="39737333"/>
<dbReference type="VEuPathDB" id="PlasmoDB:PRELSG_1208900"/>
<dbReference type="OrthoDB" id="387192at2759"/>
<dbReference type="EMBL" id="LN835307">
    <property type="protein sequence ID" value="CRH01205.1"/>
    <property type="molecule type" value="Genomic_DNA"/>
</dbReference>
<evidence type="ECO:0000313" key="1">
    <source>
        <dbReference type="EMBL" id="CRH01205.1"/>
    </source>
</evidence>
<organism evidence="1 2">
    <name type="scientific">Plasmodium relictum</name>
    <dbReference type="NCBI Taxonomy" id="85471"/>
    <lineage>
        <taxon>Eukaryota</taxon>
        <taxon>Sar</taxon>
        <taxon>Alveolata</taxon>
        <taxon>Apicomplexa</taxon>
        <taxon>Aconoidasida</taxon>
        <taxon>Haemosporida</taxon>
        <taxon>Plasmodiidae</taxon>
        <taxon>Plasmodium</taxon>
        <taxon>Plasmodium (Haemamoeba)</taxon>
    </lineage>
</organism>
<name>A0A1J1H996_PLARL</name>
<reference evidence="1 2" key="1">
    <citation type="submission" date="2015-04" db="EMBL/GenBank/DDBJ databases">
        <authorList>
            <consortium name="Pathogen Informatics"/>
        </authorList>
    </citation>
    <scope>NUCLEOTIDE SEQUENCE [LARGE SCALE GENOMIC DNA]</scope>
    <source>
        <strain evidence="1 2">SGS1</strain>
    </source>
</reference>
<dbReference type="KEGG" id="prel:PRELSG_1208900"/>
<sequence length="262" mass="31037">MFTANNNINFYPYGNNNYDPYKSHIGNDKVMGNSNYYESQYYSDGGLNLMHSHKNKNDIPYKGQHNYPYDTFIQNDINNTSLNSFYETKINQNKNMLHNFNHNKSSEKDIYSDDNNNNHSITIKNTIRNKNNKNRINKCNEQVCEFNDVNYNLNCEDKNSYNTQKNERNTIINITYDDKSSENDYAENNEQNIPRLQKIKRPKKKFMGKYFFSEIKNSFLSPLHICAPHPILTVPNFNCIHYRIDENTKGRKNEKPEIVVKY</sequence>
<protein>
    <submittedName>
        <fullName evidence="1">Uncharacterized protein</fullName>
    </submittedName>
</protein>
<evidence type="ECO:0000313" key="2">
    <source>
        <dbReference type="Proteomes" id="UP000220158"/>
    </source>
</evidence>
<proteinExistence type="predicted"/>
<dbReference type="Proteomes" id="UP000220158">
    <property type="component" value="Chromosome 12"/>
</dbReference>
<dbReference type="RefSeq" id="XP_028534206.1">
    <property type="nucleotide sequence ID" value="XM_028677859.1"/>
</dbReference>
<gene>
    <name evidence="1" type="ORF">PRELSG_1208900</name>
</gene>